<keyword evidence="1" id="KW-0830">Ubiquinone</keyword>
<reference evidence="1" key="1">
    <citation type="submission" date="2013-08" db="EMBL/GenBank/DDBJ databases">
        <authorList>
            <person name="Mendez C."/>
            <person name="Richter M."/>
            <person name="Ferrer M."/>
            <person name="Sanchez J."/>
        </authorList>
    </citation>
    <scope>NUCLEOTIDE SEQUENCE</scope>
</reference>
<feature type="non-terminal residue" evidence="1">
    <location>
        <position position="67"/>
    </location>
</feature>
<dbReference type="Pfam" id="PF01209">
    <property type="entry name" value="Ubie_methyltran"/>
    <property type="match status" value="1"/>
</dbReference>
<dbReference type="GO" id="GO:0032259">
    <property type="term" value="P:methylation"/>
    <property type="evidence" value="ECO:0007669"/>
    <property type="project" value="UniProtKB-KW"/>
</dbReference>
<dbReference type="GO" id="GO:0008168">
    <property type="term" value="F:methyltransferase activity"/>
    <property type="evidence" value="ECO:0007669"/>
    <property type="project" value="UniProtKB-KW"/>
</dbReference>
<dbReference type="Gene3D" id="3.40.50.150">
    <property type="entry name" value="Vaccinia Virus protein VP39"/>
    <property type="match status" value="1"/>
</dbReference>
<keyword evidence="1" id="KW-0808">Transferase</keyword>
<reference evidence="1" key="2">
    <citation type="journal article" date="2014" name="ISME J.">
        <title>Microbial stratification in low pH oxic and suboxic macroscopic growths along an acid mine drainage.</title>
        <authorList>
            <person name="Mendez-Garcia C."/>
            <person name="Mesa V."/>
            <person name="Sprenger R.R."/>
            <person name="Richter M."/>
            <person name="Diez M.S."/>
            <person name="Solano J."/>
            <person name="Bargiela R."/>
            <person name="Golyshina O.V."/>
            <person name="Manteca A."/>
            <person name="Ramos J.L."/>
            <person name="Gallego J.R."/>
            <person name="Llorente I."/>
            <person name="Martins Dos Santos V.A."/>
            <person name="Jensen O.N."/>
            <person name="Pelaez A.I."/>
            <person name="Sanchez J."/>
            <person name="Ferrer M."/>
        </authorList>
    </citation>
    <scope>NUCLEOTIDE SEQUENCE</scope>
</reference>
<dbReference type="SUPFAM" id="SSF53335">
    <property type="entry name" value="S-adenosyl-L-methionine-dependent methyltransferases"/>
    <property type="match status" value="1"/>
</dbReference>
<proteinExistence type="predicted"/>
<protein>
    <submittedName>
        <fullName evidence="1">Ubiquinone/menaquinone biosynthesis methyltransferase</fullName>
    </submittedName>
</protein>
<dbReference type="InterPro" id="IPR029063">
    <property type="entry name" value="SAM-dependent_MTases_sf"/>
</dbReference>
<comment type="caution">
    <text evidence="1">The sequence shown here is derived from an EMBL/GenBank/DDBJ whole genome shotgun (WGS) entry which is preliminary data.</text>
</comment>
<accession>T0YTL3</accession>
<evidence type="ECO:0000313" key="1">
    <source>
        <dbReference type="EMBL" id="EQD35202.1"/>
    </source>
</evidence>
<gene>
    <name evidence="1" type="ORF">B2A_12504</name>
</gene>
<name>T0YTL3_9ZZZZ</name>
<organism evidence="1">
    <name type="scientific">mine drainage metagenome</name>
    <dbReference type="NCBI Taxonomy" id="410659"/>
    <lineage>
        <taxon>unclassified sequences</taxon>
        <taxon>metagenomes</taxon>
        <taxon>ecological metagenomes</taxon>
    </lineage>
</organism>
<sequence>MKDGAPMSERINNLFTRIYKRYDFMNHLFSLGTDKLWRRRAEILVLSDPGCAEIIDIGAGTGDLSIG</sequence>
<dbReference type="AlphaFoldDB" id="T0YTL3"/>
<dbReference type="EMBL" id="AUZZ01009020">
    <property type="protein sequence ID" value="EQD35202.1"/>
    <property type="molecule type" value="Genomic_DNA"/>
</dbReference>
<keyword evidence="1" id="KW-0489">Methyltransferase</keyword>